<feature type="domain" description="Transcription factor zinc-finger" evidence="2">
    <location>
        <begin position="3"/>
        <end position="42"/>
    </location>
</feature>
<feature type="compositionally biased region" description="Basic and acidic residues" evidence="1">
    <location>
        <begin position="60"/>
        <end position="73"/>
    </location>
</feature>
<evidence type="ECO:0000313" key="3">
    <source>
        <dbReference type="EMBL" id="OAT80788.1"/>
    </source>
</evidence>
<dbReference type="EMBL" id="LYVF01000173">
    <property type="protein sequence ID" value="OAT80788.1"/>
    <property type="molecule type" value="Genomic_DNA"/>
</dbReference>
<organism evidence="3 4">
    <name type="scientific">Desulfotomaculum copahuensis</name>
    <dbReference type="NCBI Taxonomy" id="1838280"/>
    <lineage>
        <taxon>Bacteria</taxon>
        <taxon>Bacillati</taxon>
        <taxon>Bacillota</taxon>
        <taxon>Clostridia</taxon>
        <taxon>Eubacteriales</taxon>
        <taxon>Desulfotomaculaceae</taxon>
        <taxon>Desulfotomaculum</taxon>
    </lineage>
</organism>
<reference evidence="3 4" key="1">
    <citation type="submission" date="2016-04" db="EMBL/GenBank/DDBJ databases">
        <authorList>
            <person name="Evans L.H."/>
            <person name="Alamgir A."/>
            <person name="Owens N."/>
            <person name="Weber N.D."/>
            <person name="Virtaneva K."/>
            <person name="Barbian K."/>
            <person name="Babar A."/>
            <person name="Rosenke K."/>
        </authorList>
    </citation>
    <scope>NUCLEOTIDE SEQUENCE [LARGE SCALE GENOMIC DNA]</scope>
    <source>
        <strain evidence="3 4">LMa1</strain>
    </source>
</reference>
<keyword evidence="4" id="KW-1185">Reference proteome</keyword>
<protein>
    <recommendedName>
        <fullName evidence="2">Transcription factor zinc-finger domain-containing protein</fullName>
    </recommendedName>
</protein>
<dbReference type="OrthoDB" id="9814037at2"/>
<dbReference type="Pfam" id="PF13453">
    <property type="entry name" value="Zn_ribbon_TFIIB"/>
    <property type="match status" value="1"/>
</dbReference>
<feature type="region of interest" description="Disordered" evidence="1">
    <location>
        <begin position="51"/>
        <end position="73"/>
    </location>
</feature>
<dbReference type="Proteomes" id="UP000078532">
    <property type="component" value="Unassembled WGS sequence"/>
</dbReference>
<sequence>MKDCPVCNRPLKEVPRYGVMLDVCPACRGIWLDGGELEKIVKMAREFQDDFPPGHGYSGEYDHDDDHDHDHDHDDYRYRKHEYYQDQHYPHKKKKKGLFGIFEDIFD</sequence>
<dbReference type="STRING" id="1838280.A6M21_12635"/>
<evidence type="ECO:0000313" key="4">
    <source>
        <dbReference type="Proteomes" id="UP000078532"/>
    </source>
</evidence>
<dbReference type="InterPro" id="IPR027392">
    <property type="entry name" value="TF_Znf"/>
</dbReference>
<dbReference type="RefSeq" id="WP_066669392.1">
    <property type="nucleotide sequence ID" value="NZ_LYVF01000173.1"/>
</dbReference>
<evidence type="ECO:0000259" key="2">
    <source>
        <dbReference type="Pfam" id="PF13453"/>
    </source>
</evidence>
<comment type="caution">
    <text evidence="3">The sequence shown here is derived from an EMBL/GenBank/DDBJ whole genome shotgun (WGS) entry which is preliminary data.</text>
</comment>
<proteinExistence type="predicted"/>
<evidence type="ECO:0000256" key="1">
    <source>
        <dbReference type="SAM" id="MobiDB-lite"/>
    </source>
</evidence>
<dbReference type="AlphaFoldDB" id="A0A1B7LCY2"/>
<gene>
    <name evidence="3" type="ORF">A6M21_12635</name>
</gene>
<name>A0A1B7LCY2_9FIRM</name>
<accession>A0A1B7LCY2</accession>